<dbReference type="SMART" id="SM00320">
    <property type="entry name" value="WD40"/>
    <property type="match status" value="4"/>
</dbReference>
<dbReference type="Gene3D" id="2.130.10.10">
    <property type="entry name" value="YVTN repeat-like/Quinoprotein amine dehydrogenase"/>
    <property type="match status" value="1"/>
</dbReference>
<comment type="caution">
    <text evidence="11">The sequence shown here is derived from an EMBL/GenBank/DDBJ whole genome shotgun (WGS) entry which is preliminary data.</text>
</comment>
<comment type="similarity">
    <text evidence="2">Belongs to the WD repeat SEC13 family.</text>
</comment>
<dbReference type="Proteomes" id="UP000179807">
    <property type="component" value="Unassembled WGS sequence"/>
</dbReference>
<evidence type="ECO:0000256" key="3">
    <source>
        <dbReference type="ARBA" id="ARBA00022448"/>
    </source>
</evidence>
<dbReference type="GeneID" id="94846529"/>
<keyword evidence="5" id="KW-0677">Repeat</keyword>
<dbReference type="RefSeq" id="XP_068348932.1">
    <property type="nucleotide sequence ID" value="XM_068511825.1"/>
</dbReference>
<evidence type="ECO:0008006" key="13">
    <source>
        <dbReference type="Google" id="ProtNLM"/>
    </source>
</evidence>
<dbReference type="GO" id="GO:0030127">
    <property type="term" value="C:COPII vesicle coat"/>
    <property type="evidence" value="ECO:0007669"/>
    <property type="project" value="TreeGrafter"/>
</dbReference>
<evidence type="ECO:0000256" key="8">
    <source>
        <dbReference type="ARBA" id="ARBA00023010"/>
    </source>
</evidence>
<dbReference type="EMBL" id="MLAK01001221">
    <property type="protein sequence ID" value="OHS95795.1"/>
    <property type="molecule type" value="Genomic_DNA"/>
</dbReference>
<evidence type="ECO:0000256" key="5">
    <source>
        <dbReference type="ARBA" id="ARBA00022737"/>
    </source>
</evidence>
<evidence type="ECO:0000256" key="10">
    <source>
        <dbReference type="ARBA" id="ARBA00023242"/>
    </source>
</evidence>
<dbReference type="PANTHER" id="PTHR11024:SF2">
    <property type="entry name" value="PROTEIN SEC13 HOMOLOG"/>
    <property type="match status" value="1"/>
</dbReference>
<name>A0A1J4JDP4_9EUKA</name>
<evidence type="ECO:0000313" key="11">
    <source>
        <dbReference type="EMBL" id="OHS95795.1"/>
    </source>
</evidence>
<reference evidence="11" key="1">
    <citation type="submission" date="2016-10" db="EMBL/GenBank/DDBJ databases">
        <authorList>
            <person name="Benchimol M."/>
            <person name="Almeida L.G."/>
            <person name="Vasconcelos A.T."/>
            <person name="Perreira-Neves A."/>
            <person name="Rosa I.A."/>
            <person name="Tasca T."/>
            <person name="Bogo M.R."/>
            <person name="de Souza W."/>
        </authorList>
    </citation>
    <scope>NUCLEOTIDE SEQUENCE [LARGE SCALE GENOMIC DNA]</scope>
    <source>
        <strain evidence="11">K</strain>
    </source>
</reference>
<evidence type="ECO:0000256" key="2">
    <source>
        <dbReference type="ARBA" id="ARBA00010102"/>
    </source>
</evidence>
<organism evidence="11 12">
    <name type="scientific">Tritrichomonas foetus</name>
    <dbReference type="NCBI Taxonomy" id="1144522"/>
    <lineage>
        <taxon>Eukaryota</taxon>
        <taxon>Metamonada</taxon>
        <taxon>Parabasalia</taxon>
        <taxon>Tritrichomonadida</taxon>
        <taxon>Tritrichomonadidae</taxon>
        <taxon>Tritrichomonas</taxon>
    </lineage>
</organism>
<protein>
    <recommendedName>
        <fullName evidence="13">Anaphase-promoting complex subunit 4 WD40 domain-containing protein</fullName>
    </recommendedName>
</protein>
<dbReference type="OrthoDB" id="8883818at2759"/>
<evidence type="ECO:0000256" key="9">
    <source>
        <dbReference type="ARBA" id="ARBA00023132"/>
    </source>
</evidence>
<dbReference type="GO" id="GO:0005198">
    <property type="term" value="F:structural molecule activity"/>
    <property type="evidence" value="ECO:0007669"/>
    <property type="project" value="InterPro"/>
</dbReference>
<evidence type="ECO:0000256" key="4">
    <source>
        <dbReference type="ARBA" id="ARBA00022574"/>
    </source>
</evidence>
<dbReference type="SUPFAM" id="SSF50978">
    <property type="entry name" value="WD40 repeat-like"/>
    <property type="match status" value="1"/>
</dbReference>
<proteinExistence type="inferred from homology"/>
<evidence type="ECO:0000256" key="7">
    <source>
        <dbReference type="ARBA" id="ARBA00022927"/>
    </source>
</evidence>
<sequence>MDTTLQATISSINTDECGHKVAVSLQDDSVLLLDSQNLRPIATLRISGATPNSVDFSANTYGPLLAVGCSDGTVRLYNGNNEIKRFDPQKGSILSVAFHPTKCIVASASLNGTFSVHTKNGNDWTSTTIDACHMGLTSIAWGPNSSSDVLLTLIVGGADGVVRIYKSTGNSWELICASQVHNGWVRDLASPNAPHGGTFKVASCSDDSAAVLKVTNNEIEVSKISPIDFAVNGVAFAMVDKTLVLSHVNGQTTLWTESENGQWIMSNGNQ</sequence>
<keyword evidence="9" id="KW-0906">Nuclear pore complex</keyword>
<keyword evidence="8" id="KW-0811">Translocation</keyword>
<dbReference type="PANTHER" id="PTHR11024">
    <property type="entry name" value="NUCLEAR PORE COMPLEX PROTEIN SEC13 / SEH1 FAMILY MEMBER"/>
    <property type="match status" value="1"/>
</dbReference>
<comment type="subcellular location">
    <subcellularLocation>
        <location evidence="1">Nucleus</location>
        <location evidence="1">Nuclear pore complex</location>
    </subcellularLocation>
</comment>
<dbReference type="InterPro" id="IPR036322">
    <property type="entry name" value="WD40_repeat_dom_sf"/>
</dbReference>
<gene>
    <name evidence="11" type="ORF">TRFO_38072</name>
</gene>
<keyword evidence="10" id="KW-0539">Nucleus</keyword>
<dbReference type="GO" id="GO:0006606">
    <property type="term" value="P:protein import into nucleus"/>
    <property type="evidence" value="ECO:0007669"/>
    <property type="project" value="TreeGrafter"/>
</dbReference>
<keyword evidence="7" id="KW-0653">Protein transport</keyword>
<evidence type="ECO:0000256" key="6">
    <source>
        <dbReference type="ARBA" id="ARBA00022816"/>
    </source>
</evidence>
<dbReference type="AlphaFoldDB" id="A0A1J4JDP4"/>
<accession>A0A1J4JDP4</accession>
<dbReference type="Pfam" id="PF00400">
    <property type="entry name" value="WD40"/>
    <property type="match status" value="3"/>
</dbReference>
<keyword evidence="4" id="KW-0853">WD repeat</keyword>
<dbReference type="InterPro" id="IPR015943">
    <property type="entry name" value="WD40/YVTN_repeat-like_dom_sf"/>
</dbReference>
<dbReference type="InterPro" id="IPR001680">
    <property type="entry name" value="WD40_rpt"/>
</dbReference>
<dbReference type="GO" id="GO:0090114">
    <property type="term" value="P:COPII-coated vesicle budding"/>
    <property type="evidence" value="ECO:0007669"/>
    <property type="project" value="TreeGrafter"/>
</dbReference>
<dbReference type="GO" id="GO:0031080">
    <property type="term" value="C:nuclear pore outer ring"/>
    <property type="evidence" value="ECO:0007669"/>
    <property type="project" value="TreeGrafter"/>
</dbReference>
<keyword evidence="3" id="KW-0813">Transport</keyword>
<dbReference type="InterPro" id="IPR037363">
    <property type="entry name" value="Sec13/Seh1_fam"/>
</dbReference>
<evidence type="ECO:0000256" key="1">
    <source>
        <dbReference type="ARBA" id="ARBA00004567"/>
    </source>
</evidence>
<dbReference type="VEuPathDB" id="TrichDB:TRFO_38072"/>
<dbReference type="GO" id="GO:0051028">
    <property type="term" value="P:mRNA transport"/>
    <property type="evidence" value="ECO:0007669"/>
    <property type="project" value="UniProtKB-KW"/>
</dbReference>
<evidence type="ECO:0000313" key="12">
    <source>
        <dbReference type="Proteomes" id="UP000179807"/>
    </source>
</evidence>
<keyword evidence="6" id="KW-0509">mRNA transport</keyword>
<keyword evidence="12" id="KW-1185">Reference proteome</keyword>